<feature type="transmembrane region" description="Helical" evidence="1">
    <location>
        <begin position="47"/>
        <end position="68"/>
    </location>
</feature>
<keyword evidence="1" id="KW-0472">Membrane</keyword>
<reference evidence="2" key="1">
    <citation type="submission" date="2022-03" db="EMBL/GenBank/DDBJ databases">
        <title>Sea Food Isolates.</title>
        <authorList>
            <person name="Li c."/>
        </authorList>
    </citation>
    <scope>NUCLEOTIDE SEQUENCE</scope>
    <source>
        <strain evidence="2">19CA06SA08-2</strain>
    </source>
</reference>
<organism evidence="2">
    <name type="scientific">bacterium 19CA06SA08-2</name>
    <dbReference type="NCBI Taxonomy" id="2920658"/>
    <lineage>
        <taxon>Bacteria</taxon>
    </lineage>
</organism>
<sequence length="122" mass="13138">MSPKQQLIAKGIFIASTLFSLAMVAFVAWSVVMVSPLHPAGSAPSQGVSIGLSLAIGLFVMAFNYVAYRGLTEPVKGFKVVFWCFIALHLFALPIGTAIALTLIYLWNQSRTTVIRPLGATH</sequence>
<name>A0AAU6UBK0_UNCXX</name>
<keyword evidence="1" id="KW-1133">Transmembrane helix</keyword>
<evidence type="ECO:0000313" key="2">
    <source>
        <dbReference type="EMBL" id="XAG71190.1"/>
    </source>
</evidence>
<dbReference type="AlphaFoldDB" id="A0AAU6UBK0"/>
<evidence type="ECO:0000256" key="1">
    <source>
        <dbReference type="SAM" id="Phobius"/>
    </source>
</evidence>
<dbReference type="EMBL" id="CP095353">
    <property type="protein sequence ID" value="XAG71190.1"/>
    <property type="molecule type" value="Genomic_DNA"/>
</dbReference>
<protein>
    <submittedName>
        <fullName evidence="2">Uncharacterized protein</fullName>
    </submittedName>
</protein>
<proteinExistence type="predicted"/>
<feature type="transmembrane region" description="Helical" evidence="1">
    <location>
        <begin position="12"/>
        <end position="35"/>
    </location>
</feature>
<accession>A0AAU6UBK0</accession>
<keyword evidence="1" id="KW-0812">Transmembrane</keyword>
<gene>
    <name evidence="2" type="ORF">MRM75_09605</name>
</gene>
<feature type="transmembrane region" description="Helical" evidence="1">
    <location>
        <begin position="80"/>
        <end position="107"/>
    </location>
</feature>